<evidence type="ECO:0000256" key="1">
    <source>
        <dbReference type="SAM" id="MobiDB-lite"/>
    </source>
</evidence>
<evidence type="ECO:0000313" key="3">
    <source>
        <dbReference type="Proteomes" id="UP001165190"/>
    </source>
</evidence>
<dbReference type="AlphaFoldDB" id="A0A9W7M4M3"/>
<organism evidence="2 3">
    <name type="scientific">Hibiscus trionum</name>
    <name type="common">Flower of an hour</name>
    <dbReference type="NCBI Taxonomy" id="183268"/>
    <lineage>
        <taxon>Eukaryota</taxon>
        <taxon>Viridiplantae</taxon>
        <taxon>Streptophyta</taxon>
        <taxon>Embryophyta</taxon>
        <taxon>Tracheophyta</taxon>
        <taxon>Spermatophyta</taxon>
        <taxon>Magnoliopsida</taxon>
        <taxon>eudicotyledons</taxon>
        <taxon>Gunneridae</taxon>
        <taxon>Pentapetalae</taxon>
        <taxon>rosids</taxon>
        <taxon>malvids</taxon>
        <taxon>Malvales</taxon>
        <taxon>Malvaceae</taxon>
        <taxon>Malvoideae</taxon>
        <taxon>Hibiscus</taxon>
    </lineage>
</organism>
<proteinExistence type="predicted"/>
<feature type="compositionally biased region" description="Basic residues" evidence="1">
    <location>
        <begin position="83"/>
        <end position="92"/>
    </location>
</feature>
<protein>
    <submittedName>
        <fullName evidence="2">DAYSLEEPER</fullName>
    </submittedName>
</protein>
<gene>
    <name evidence="2" type="ORF">HRI_002435700</name>
</gene>
<dbReference type="Proteomes" id="UP001165190">
    <property type="component" value="Unassembled WGS sequence"/>
</dbReference>
<feature type="region of interest" description="Disordered" evidence="1">
    <location>
        <begin position="65"/>
        <end position="92"/>
    </location>
</feature>
<accession>A0A9W7M4M3</accession>
<sequence length="92" mass="9908">MSDVSCNGLSPFNDGQYLDSYSPFESTKLELSANNPTMEDTQNPEAIRIIACDKEVDATSVAVSASAEQVDAANNEESTPFTKNKRKKTSGV</sequence>
<evidence type="ECO:0000313" key="2">
    <source>
        <dbReference type="EMBL" id="GMI87664.1"/>
    </source>
</evidence>
<keyword evidence="3" id="KW-1185">Reference proteome</keyword>
<reference evidence="2" key="1">
    <citation type="submission" date="2023-05" db="EMBL/GenBank/DDBJ databases">
        <title>Genome and transcriptome analyses reveal genes involved in the formation of fine ridges on petal epidermal cells in Hibiscus trionum.</title>
        <authorList>
            <person name="Koshimizu S."/>
            <person name="Masuda S."/>
            <person name="Ishii T."/>
            <person name="Shirasu K."/>
            <person name="Hoshino A."/>
            <person name="Arita M."/>
        </authorList>
    </citation>
    <scope>NUCLEOTIDE SEQUENCE</scope>
    <source>
        <strain evidence="2">Hamamatsu line</strain>
    </source>
</reference>
<name>A0A9W7M4M3_HIBTR</name>
<comment type="caution">
    <text evidence="2">The sequence shown here is derived from an EMBL/GenBank/DDBJ whole genome shotgun (WGS) entry which is preliminary data.</text>
</comment>
<dbReference type="EMBL" id="BSYR01000022">
    <property type="protein sequence ID" value="GMI87664.1"/>
    <property type="molecule type" value="Genomic_DNA"/>
</dbReference>